<reference evidence="10" key="1">
    <citation type="submission" date="2022-10" db="EMBL/GenBank/DDBJ databases">
        <title>Comparative genomic analysis of Cohnella hashimotonis sp. nov., isolated from the International Space Station.</title>
        <authorList>
            <person name="Simpson A."/>
            <person name="Venkateswaran K."/>
        </authorList>
    </citation>
    <scope>NUCLEOTIDE SEQUENCE</scope>
    <source>
        <strain evidence="10">DSM 28161</strain>
    </source>
</reference>
<evidence type="ECO:0000256" key="7">
    <source>
        <dbReference type="ARBA" id="ARBA00023288"/>
    </source>
</evidence>
<accession>A0A9X4KZU2</accession>
<keyword evidence="6" id="KW-0564">Palmitate</keyword>
<evidence type="ECO:0000313" key="11">
    <source>
        <dbReference type="Proteomes" id="UP001153404"/>
    </source>
</evidence>
<evidence type="ECO:0000256" key="5">
    <source>
        <dbReference type="ARBA" id="ARBA00023136"/>
    </source>
</evidence>
<proteinExistence type="inferred from homology"/>
<dbReference type="PANTHER" id="PTHR35789">
    <property type="entry name" value="SPORE GERMINATION PROTEIN B3"/>
    <property type="match status" value="1"/>
</dbReference>
<evidence type="ECO:0000256" key="6">
    <source>
        <dbReference type="ARBA" id="ARBA00023139"/>
    </source>
</evidence>
<dbReference type="Proteomes" id="UP001153404">
    <property type="component" value="Unassembled WGS sequence"/>
</dbReference>
<evidence type="ECO:0000259" key="9">
    <source>
        <dbReference type="Pfam" id="PF25198"/>
    </source>
</evidence>
<evidence type="ECO:0000259" key="8">
    <source>
        <dbReference type="Pfam" id="PF05504"/>
    </source>
</evidence>
<dbReference type="InterPro" id="IPR038501">
    <property type="entry name" value="Spore_GerAC_C_sf"/>
</dbReference>
<dbReference type="RefSeq" id="WP_277537499.1">
    <property type="nucleotide sequence ID" value="NZ_JAPDIA010000008.1"/>
</dbReference>
<keyword evidence="11" id="KW-1185">Reference proteome</keyword>
<protein>
    <submittedName>
        <fullName evidence="10">Ger(X)C family spore germination protein</fullName>
    </submittedName>
</protein>
<comment type="similarity">
    <text evidence="2">Belongs to the GerABKC lipoprotein family.</text>
</comment>
<dbReference type="PANTHER" id="PTHR35789:SF1">
    <property type="entry name" value="SPORE GERMINATION PROTEIN B3"/>
    <property type="match status" value="1"/>
</dbReference>
<feature type="domain" description="Spore germination protein N-terminal" evidence="9">
    <location>
        <begin position="9"/>
        <end position="142"/>
    </location>
</feature>
<evidence type="ECO:0000256" key="1">
    <source>
        <dbReference type="ARBA" id="ARBA00004635"/>
    </source>
</evidence>
<keyword evidence="3" id="KW-0309">Germination</keyword>
<dbReference type="Gene3D" id="3.30.300.210">
    <property type="entry name" value="Nutrient germinant receptor protein C, domain 3"/>
    <property type="match status" value="1"/>
</dbReference>
<dbReference type="InterPro" id="IPR046953">
    <property type="entry name" value="Spore_GerAC-like_C"/>
</dbReference>
<keyword evidence="4" id="KW-0732">Signal</keyword>
<gene>
    <name evidence="10" type="ORF">OMP40_32645</name>
</gene>
<dbReference type="GO" id="GO:0016020">
    <property type="term" value="C:membrane"/>
    <property type="evidence" value="ECO:0007669"/>
    <property type="project" value="UniProtKB-SubCell"/>
</dbReference>
<dbReference type="Pfam" id="PF05504">
    <property type="entry name" value="Spore_GerAC"/>
    <property type="match status" value="1"/>
</dbReference>
<dbReference type="InterPro" id="IPR008844">
    <property type="entry name" value="Spore_GerAC-like"/>
</dbReference>
<evidence type="ECO:0000313" key="10">
    <source>
        <dbReference type="EMBL" id="MDG0813511.1"/>
    </source>
</evidence>
<comment type="caution">
    <text evidence="10">The sequence shown here is derived from an EMBL/GenBank/DDBJ whole genome shotgun (WGS) entry which is preliminary data.</text>
</comment>
<keyword evidence="5" id="KW-0472">Membrane</keyword>
<feature type="domain" description="Spore germination GerAC-like C-terminal" evidence="8">
    <location>
        <begin position="153"/>
        <end position="303"/>
    </location>
</feature>
<evidence type="ECO:0000256" key="4">
    <source>
        <dbReference type="ARBA" id="ARBA00022729"/>
    </source>
</evidence>
<comment type="subcellular location">
    <subcellularLocation>
        <location evidence="1">Membrane</location>
        <topology evidence="1">Lipid-anchor</topology>
    </subcellularLocation>
</comment>
<dbReference type="Pfam" id="PF25198">
    <property type="entry name" value="Spore_GerAC_N"/>
    <property type="match status" value="1"/>
</dbReference>
<name>A0A9X4KZU2_9BACL</name>
<dbReference type="EMBL" id="JAPDIA010000008">
    <property type="protein sequence ID" value="MDG0813511.1"/>
    <property type="molecule type" value="Genomic_DNA"/>
</dbReference>
<evidence type="ECO:0000256" key="2">
    <source>
        <dbReference type="ARBA" id="ARBA00007886"/>
    </source>
</evidence>
<keyword evidence="7" id="KW-0449">Lipoprotein</keyword>
<dbReference type="AlphaFoldDB" id="A0A9X4KZU2"/>
<evidence type="ECO:0000256" key="3">
    <source>
        <dbReference type="ARBA" id="ARBA00022544"/>
    </source>
</evidence>
<dbReference type="InterPro" id="IPR057336">
    <property type="entry name" value="GerAC_N"/>
</dbReference>
<sequence length="309" mass="34664">MLLVVPNPNPGQTNVNIITQSGITINEILDKIDRNMEKKVDLLHLKVIIFERSVAEKGLSQSIESFMRARDISDKTFAAISDGPLEPLFDKLQSASESSGTETYDYFEKNAGWSPEVVQTRIWEVFRSMNSFTRDDVIPIVKPGLSTTIESAGSAVIRNGKMVGVIDSEESLLYNLFKGAGTQGKIEVMDHATVKIVADRLNRSSAMQKGRAIMKGKLRLKVTVLETVGSPTEAQIKSEIDEQLSAHFEAMLEAAQAKEADILGLGQYFRDKLSRDDLRQWRTKYYPFMKFEFKVHVIIQDEGLLKTNN</sequence>
<organism evidence="10 11">
    <name type="scientific">Cohnella rhizosphaerae</name>
    <dbReference type="NCBI Taxonomy" id="1457232"/>
    <lineage>
        <taxon>Bacteria</taxon>
        <taxon>Bacillati</taxon>
        <taxon>Bacillota</taxon>
        <taxon>Bacilli</taxon>
        <taxon>Bacillales</taxon>
        <taxon>Paenibacillaceae</taxon>
        <taxon>Cohnella</taxon>
    </lineage>
</organism>
<dbReference type="GO" id="GO:0009847">
    <property type="term" value="P:spore germination"/>
    <property type="evidence" value="ECO:0007669"/>
    <property type="project" value="InterPro"/>
</dbReference>